<dbReference type="PANTHER" id="PTHR34301">
    <property type="entry name" value="DNA-BINDING PROTEIN-RELATED"/>
    <property type="match status" value="1"/>
</dbReference>
<reference evidence="1 2" key="1">
    <citation type="submission" date="2019-03" db="EMBL/GenBank/DDBJ databases">
        <title>Genomic Encyclopedia of Type Strains, Phase IV (KMG-IV): sequencing the most valuable type-strain genomes for metagenomic binning, comparative biology and taxonomic classification.</title>
        <authorList>
            <person name="Goeker M."/>
        </authorList>
    </citation>
    <scope>NUCLEOTIDE SEQUENCE [LARGE SCALE GENOMIC DNA]</scope>
    <source>
        <strain evidence="1 2">DSM 100059</strain>
    </source>
</reference>
<protein>
    <submittedName>
        <fullName evidence="1">Uncharacterized protein</fullName>
    </submittedName>
</protein>
<evidence type="ECO:0000313" key="2">
    <source>
        <dbReference type="Proteomes" id="UP000294498"/>
    </source>
</evidence>
<name>A0A4R8DVH9_9BACT</name>
<dbReference type="Proteomes" id="UP000294498">
    <property type="component" value="Unassembled WGS sequence"/>
</dbReference>
<dbReference type="PANTHER" id="PTHR34301:SF8">
    <property type="entry name" value="ATPASE DOMAIN-CONTAINING PROTEIN"/>
    <property type="match status" value="1"/>
</dbReference>
<organism evidence="1 2">
    <name type="scientific">Dinghuibacter silviterrae</name>
    <dbReference type="NCBI Taxonomy" id="1539049"/>
    <lineage>
        <taxon>Bacteria</taxon>
        <taxon>Pseudomonadati</taxon>
        <taxon>Bacteroidota</taxon>
        <taxon>Chitinophagia</taxon>
        <taxon>Chitinophagales</taxon>
        <taxon>Chitinophagaceae</taxon>
        <taxon>Dinghuibacter</taxon>
    </lineage>
</organism>
<dbReference type="EMBL" id="SODV01000001">
    <property type="protein sequence ID" value="TDX01928.1"/>
    <property type="molecule type" value="Genomic_DNA"/>
</dbReference>
<dbReference type="SUPFAM" id="SSF52540">
    <property type="entry name" value="P-loop containing nucleoside triphosphate hydrolases"/>
    <property type="match status" value="1"/>
</dbReference>
<comment type="caution">
    <text evidence="1">The sequence shown here is derived from an EMBL/GenBank/DDBJ whole genome shotgun (WGS) entry which is preliminary data.</text>
</comment>
<proteinExistence type="predicted"/>
<evidence type="ECO:0000313" key="1">
    <source>
        <dbReference type="EMBL" id="TDX01928.1"/>
    </source>
</evidence>
<sequence>MRNIVGTPARGENFFRRDREVRKILDSINNDNNIQIAAPRRVGKTSILFYMLDNLVQGYRYVYVDTESVYSEQDFYKKLLKEILKLEGMETLTVRFLKAAGGMARKIKGIKIAGQGIDFNDGEHEVSYYDDLTHLLAGIPMEKDRKLILLIDEFPQTIQNIVRSKGAEAAIQFLQSNRTLRLSPDIVSRVRFIYTGSIGLNHTVSTIDSTAFINDLSTLEIGPLSRADAGFLLVELLKEKGGSIAPAASDHLLEKLEWLIPFHIQLLVQELLSLEGATTINIADVDLAFGNAIAVRNDNHFAHYYSRLKTQFKGADLGYALEVLNTIAESGTVHFIELLDVSVKFNIEFRKIIDVLVYDGYINNIGDKRIYRFNSPLVRMWWQKFICK</sequence>
<dbReference type="InterPro" id="IPR027417">
    <property type="entry name" value="P-loop_NTPase"/>
</dbReference>
<gene>
    <name evidence="1" type="ORF">EDB95_2973</name>
</gene>
<keyword evidence="2" id="KW-1185">Reference proteome</keyword>
<accession>A0A4R8DVH9</accession>
<dbReference type="Gene3D" id="3.40.50.300">
    <property type="entry name" value="P-loop containing nucleotide triphosphate hydrolases"/>
    <property type="match status" value="1"/>
</dbReference>
<dbReference type="AlphaFoldDB" id="A0A4R8DVH9"/>